<protein>
    <submittedName>
        <fullName evidence="1">Uncharacterized protein</fullName>
    </submittedName>
</protein>
<dbReference type="RefSeq" id="WP_150091426.1">
    <property type="nucleotide sequence ID" value="NZ_VWSF01000021.1"/>
</dbReference>
<gene>
    <name evidence="1" type="ORF">F0145_20400</name>
</gene>
<proteinExistence type="predicted"/>
<organism evidence="1 2">
    <name type="scientific">Adhaeribacter rhizoryzae</name>
    <dbReference type="NCBI Taxonomy" id="2607907"/>
    <lineage>
        <taxon>Bacteria</taxon>
        <taxon>Pseudomonadati</taxon>
        <taxon>Bacteroidota</taxon>
        <taxon>Cytophagia</taxon>
        <taxon>Cytophagales</taxon>
        <taxon>Hymenobacteraceae</taxon>
        <taxon>Adhaeribacter</taxon>
    </lineage>
</organism>
<comment type="caution">
    <text evidence="1">The sequence shown here is derived from an EMBL/GenBank/DDBJ whole genome shotgun (WGS) entry which is preliminary data.</text>
</comment>
<dbReference type="AlphaFoldDB" id="A0A5M6D285"/>
<evidence type="ECO:0000313" key="2">
    <source>
        <dbReference type="Proteomes" id="UP000323426"/>
    </source>
</evidence>
<accession>A0A5M6D285</accession>
<name>A0A5M6D285_9BACT</name>
<keyword evidence="2" id="KW-1185">Reference proteome</keyword>
<dbReference type="Proteomes" id="UP000323426">
    <property type="component" value="Unassembled WGS sequence"/>
</dbReference>
<sequence length="370" mass="41213">MRNKNLPQFFVLTLVALLTKGLVAKILGRVGSYSKQHSPANGKANASQVRYSRKSERLWEESPECSRSKVRFKFTYRSKYQNAYGEPVFYINKTEQNWARPVISGNVPGFYYAYPGGLNIDAQTGEININESDAGVRYTVEFTPFNSDCVVRTQVVISGVGYEGGIFSLSAPGDLTLQPFYFGSTSPDEEVPSREVPARRAPAGEFGLYPQPNQKPTADLLGLALNRETAIIDLRKTIESGALGFRRNPDGSCDNFPENGTSKDFTIYYRLKSGPAAGVLNKTKIRIHFFDTEEDMPDDLKVRIRQQHHSIFRRTLPLALLPGLSGAFLSDSPWEILAPVFAALTSLFFLMSKAKESSSPMIPPEVCVRR</sequence>
<dbReference type="EMBL" id="VWSF01000021">
    <property type="protein sequence ID" value="KAA5541578.1"/>
    <property type="molecule type" value="Genomic_DNA"/>
</dbReference>
<evidence type="ECO:0000313" key="1">
    <source>
        <dbReference type="EMBL" id="KAA5541578.1"/>
    </source>
</evidence>
<reference evidence="1 2" key="1">
    <citation type="submission" date="2019-09" db="EMBL/GenBank/DDBJ databases">
        <title>Genome sequence and assembly of Adhaeribacter sp.</title>
        <authorList>
            <person name="Chhetri G."/>
        </authorList>
    </citation>
    <scope>NUCLEOTIDE SEQUENCE [LARGE SCALE GENOMIC DNA]</scope>
    <source>
        <strain evidence="1 2">DK36</strain>
    </source>
</reference>